<comment type="caution">
    <text evidence="5">The sequence shown here is derived from an EMBL/GenBank/DDBJ whole genome shotgun (WGS) entry which is preliminary data.</text>
</comment>
<keyword evidence="3" id="KW-0378">Hydrolase</keyword>
<dbReference type="SMART" id="SM00990">
    <property type="entry name" value="VRR_NUC"/>
    <property type="match status" value="1"/>
</dbReference>
<evidence type="ECO:0000256" key="2">
    <source>
        <dbReference type="ARBA" id="ARBA00022722"/>
    </source>
</evidence>
<gene>
    <name evidence="5" type="ORF">D2N39_11380</name>
</gene>
<reference evidence="5 6" key="1">
    <citation type="submission" date="2018-09" db="EMBL/GenBank/DDBJ databases">
        <title>Gemmobacter lutimaris sp. nov., a marine bacterium isolated from tidal flat.</title>
        <authorList>
            <person name="Lee D.W."/>
            <person name="Yoo Y."/>
            <person name="Kim J.-J."/>
            <person name="Kim B.S."/>
        </authorList>
    </citation>
    <scope>NUCLEOTIDE SEQUENCE [LARGE SCALE GENOMIC DNA]</scope>
    <source>
        <strain evidence="5 6">YJ-T1-11</strain>
    </source>
</reference>
<keyword evidence="6" id="KW-1185">Reference proteome</keyword>
<name>A0A398BN48_9RHOB</name>
<dbReference type="Pfam" id="PF08774">
    <property type="entry name" value="VRR_NUC"/>
    <property type="match status" value="1"/>
</dbReference>
<evidence type="ECO:0000313" key="5">
    <source>
        <dbReference type="EMBL" id="RID91832.1"/>
    </source>
</evidence>
<comment type="cofactor">
    <cofactor evidence="1">
        <name>Mg(2+)</name>
        <dbReference type="ChEBI" id="CHEBI:18420"/>
    </cofactor>
</comment>
<evidence type="ECO:0000259" key="4">
    <source>
        <dbReference type="SMART" id="SM00990"/>
    </source>
</evidence>
<proteinExistence type="predicted"/>
<keyword evidence="2" id="KW-0540">Nuclease</keyword>
<dbReference type="InterPro" id="IPR014883">
    <property type="entry name" value="VRR_NUC"/>
</dbReference>
<sequence length="92" mass="10300">MSSGVKEAYIEAQADKRAKSAGFIVRKLAWTGRRGAPDKFYSRDDTGPFLVEYKAPGETLRPDQVREIAKLRRAGTVVHVIDSIEAAFDLFR</sequence>
<dbReference type="GO" id="GO:0003676">
    <property type="term" value="F:nucleic acid binding"/>
    <property type="evidence" value="ECO:0007669"/>
    <property type="project" value="InterPro"/>
</dbReference>
<dbReference type="EMBL" id="QXXQ01000005">
    <property type="protein sequence ID" value="RID91832.1"/>
    <property type="molecule type" value="Genomic_DNA"/>
</dbReference>
<dbReference type="GO" id="GO:0004518">
    <property type="term" value="F:nuclease activity"/>
    <property type="evidence" value="ECO:0007669"/>
    <property type="project" value="UniProtKB-KW"/>
</dbReference>
<evidence type="ECO:0000256" key="1">
    <source>
        <dbReference type="ARBA" id="ARBA00001946"/>
    </source>
</evidence>
<dbReference type="OrthoDB" id="8456559at2"/>
<dbReference type="Proteomes" id="UP000266649">
    <property type="component" value="Unassembled WGS sequence"/>
</dbReference>
<dbReference type="GO" id="GO:0016788">
    <property type="term" value="F:hydrolase activity, acting on ester bonds"/>
    <property type="evidence" value="ECO:0007669"/>
    <property type="project" value="InterPro"/>
</dbReference>
<dbReference type="InterPro" id="IPR011856">
    <property type="entry name" value="tRNA_endonuc-like_dom_sf"/>
</dbReference>
<feature type="domain" description="VRR-NUC" evidence="4">
    <location>
        <begin position="1"/>
        <end position="85"/>
    </location>
</feature>
<dbReference type="AlphaFoldDB" id="A0A398BN48"/>
<dbReference type="RefSeq" id="WP_119134893.1">
    <property type="nucleotide sequence ID" value="NZ_QXXQ01000005.1"/>
</dbReference>
<protein>
    <submittedName>
        <fullName evidence="5">VRR-NUC domain-containing protein</fullName>
    </submittedName>
</protein>
<organism evidence="5 6">
    <name type="scientific">Gemmobacter lutimaris</name>
    <dbReference type="NCBI Taxonomy" id="2306023"/>
    <lineage>
        <taxon>Bacteria</taxon>
        <taxon>Pseudomonadati</taxon>
        <taxon>Pseudomonadota</taxon>
        <taxon>Alphaproteobacteria</taxon>
        <taxon>Rhodobacterales</taxon>
        <taxon>Paracoccaceae</taxon>
        <taxon>Gemmobacter</taxon>
    </lineage>
</organism>
<accession>A0A398BN48</accession>
<evidence type="ECO:0000313" key="6">
    <source>
        <dbReference type="Proteomes" id="UP000266649"/>
    </source>
</evidence>
<evidence type="ECO:0000256" key="3">
    <source>
        <dbReference type="ARBA" id="ARBA00022801"/>
    </source>
</evidence>
<dbReference type="Gene3D" id="3.40.1350.10">
    <property type="match status" value="1"/>
</dbReference>